<dbReference type="InterPro" id="IPR058729">
    <property type="entry name" value="Beta-barrel_RND-rel"/>
</dbReference>
<dbReference type="AlphaFoldDB" id="A0A0L6JMR6"/>
<sequence>MQEGNKNKGIKLGVLMIVLFLLMYIPSLFHWIYGKDIATDIIRSGAIEDSINLDGFIIRDEEPIESPFEGKYIPEVGEGEKIPVKYKIATVLKDTSAKDLERLSKLDSDILKLKKDKSEKQGLFSQDLIKLDGNISEKVVSIAMACNESNFEKLNDVRDEIDSIIHKKAEILSSLGTSDSQIDALKLQRNNLQALINSGTKQIYANSPGIISYNVDGMERTLNPMGISSIKVNDIIELAKKDIKPAVNIGNVQVNKPFAKIIKGIYIYIAVVMDKTNADMLKLGKNVNVRINDINKIVNAVPISISGADGNKCAVIFKTDKALSETTFLRKINIDVIKNSYEGLEVSYKSLFDISPDGKKGRIVLVKANDATIRNVEIVGRNGEFAIITGIDKKEIVSLYDTYVINPSNIKEGQLIIK</sequence>
<feature type="domain" description="RND related alpha-helical hairpin" evidence="3">
    <location>
        <begin position="98"/>
        <end position="198"/>
    </location>
</feature>
<evidence type="ECO:0000256" key="1">
    <source>
        <dbReference type="SAM" id="Phobius"/>
    </source>
</evidence>
<evidence type="ECO:0000259" key="3">
    <source>
        <dbReference type="Pfam" id="PF26012"/>
    </source>
</evidence>
<evidence type="ECO:0008006" key="7">
    <source>
        <dbReference type="Google" id="ProtNLM"/>
    </source>
</evidence>
<feature type="domain" description="RND related barrel-sandwich hybrid" evidence="4">
    <location>
        <begin position="62"/>
        <end position="262"/>
    </location>
</feature>
<evidence type="ECO:0000313" key="6">
    <source>
        <dbReference type="Proteomes" id="UP000036923"/>
    </source>
</evidence>
<keyword evidence="1" id="KW-1133">Transmembrane helix</keyword>
<reference evidence="6" key="1">
    <citation type="submission" date="2015-07" db="EMBL/GenBank/DDBJ databases">
        <title>Near-Complete Genome Sequence of the Cellulolytic Bacterium Bacteroides (Pseudobacteroides) cellulosolvens ATCC 35603.</title>
        <authorList>
            <person name="Dassa B."/>
            <person name="Utturkar S.M."/>
            <person name="Klingeman D.M."/>
            <person name="Hurt R.A."/>
            <person name="Keller M."/>
            <person name="Xu J."/>
            <person name="Reddy Y.H.K."/>
            <person name="Borovok I."/>
            <person name="Grinberg I.R."/>
            <person name="Lamed R."/>
            <person name="Zhivin O."/>
            <person name="Bayer E.A."/>
            <person name="Brown S.D."/>
        </authorList>
    </citation>
    <scope>NUCLEOTIDE SEQUENCE [LARGE SCALE GENOMIC DNA]</scope>
    <source>
        <strain evidence="6">DSM 2933</strain>
    </source>
</reference>
<gene>
    <name evidence="5" type="ORF">Bccel_1937</name>
</gene>
<feature type="domain" description="RND related beta-barrel" evidence="2">
    <location>
        <begin position="268"/>
        <end position="339"/>
    </location>
</feature>
<name>A0A0L6JMR6_9FIRM</name>
<dbReference type="eggNOG" id="COG0845">
    <property type="taxonomic scope" value="Bacteria"/>
</dbReference>
<evidence type="ECO:0000313" key="5">
    <source>
        <dbReference type="EMBL" id="KNY26672.1"/>
    </source>
</evidence>
<keyword evidence="6" id="KW-1185">Reference proteome</keyword>
<keyword evidence="1" id="KW-0812">Transmembrane</keyword>
<dbReference type="STRING" id="398512.Bccel_1937"/>
<evidence type="ECO:0000259" key="4">
    <source>
        <dbReference type="Pfam" id="PF26018"/>
    </source>
</evidence>
<dbReference type="Proteomes" id="UP000036923">
    <property type="component" value="Unassembled WGS sequence"/>
</dbReference>
<dbReference type="EMBL" id="LGTC01000001">
    <property type="protein sequence ID" value="KNY26672.1"/>
    <property type="molecule type" value="Genomic_DNA"/>
</dbReference>
<feature type="transmembrane region" description="Helical" evidence="1">
    <location>
        <begin position="12"/>
        <end position="33"/>
    </location>
</feature>
<dbReference type="Pfam" id="PF26012">
    <property type="entry name" value="HH_RND_rel"/>
    <property type="match status" value="1"/>
</dbReference>
<keyword evidence="1" id="KW-0472">Membrane</keyword>
<evidence type="ECO:0000259" key="2">
    <source>
        <dbReference type="Pfam" id="PF26011"/>
    </source>
</evidence>
<comment type="caution">
    <text evidence="5">The sequence shown here is derived from an EMBL/GenBank/DDBJ whole genome shotgun (WGS) entry which is preliminary data.</text>
</comment>
<dbReference type="RefSeq" id="WP_036938168.1">
    <property type="nucleotide sequence ID" value="NZ_JQKC01000006.1"/>
</dbReference>
<organism evidence="5 6">
    <name type="scientific">Pseudobacteroides cellulosolvens ATCC 35603 = DSM 2933</name>
    <dbReference type="NCBI Taxonomy" id="398512"/>
    <lineage>
        <taxon>Bacteria</taxon>
        <taxon>Bacillati</taxon>
        <taxon>Bacillota</taxon>
        <taxon>Clostridia</taxon>
        <taxon>Eubacteriales</taxon>
        <taxon>Oscillospiraceae</taxon>
        <taxon>Pseudobacteroides</taxon>
    </lineage>
</organism>
<protein>
    <recommendedName>
        <fullName evidence="7">HlyD family secretion protein</fullName>
    </recommendedName>
</protein>
<dbReference type="InterPro" id="IPR058709">
    <property type="entry name" value="BSH_RND-rel"/>
</dbReference>
<dbReference type="OrthoDB" id="1834786at2"/>
<dbReference type="Pfam" id="PF26018">
    <property type="entry name" value="BSH_RND_rel"/>
    <property type="match status" value="1"/>
</dbReference>
<dbReference type="Pfam" id="PF26011">
    <property type="entry name" value="Beta-barrel_RND_rel"/>
    <property type="match status" value="1"/>
</dbReference>
<proteinExistence type="predicted"/>
<accession>A0A0L6JMR6</accession>
<dbReference type="InterPro" id="IPR058728">
    <property type="entry name" value="HH_RND-rel"/>
</dbReference>